<dbReference type="Proteomes" id="UP000036681">
    <property type="component" value="Unplaced"/>
</dbReference>
<protein>
    <submittedName>
        <fullName evidence="12">A4_EXTRA domain-containing protein</fullName>
    </submittedName>
</protein>
<keyword evidence="3 8" id="KW-1133">Transmembrane helix</keyword>
<evidence type="ECO:0000259" key="10">
    <source>
        <dbReference type="PROSITE" id="PS51870"/>
    </source>
</evidence>
<dbReference type="SMART" id="SM00006">
    <property type="entry name" value="A4_EXTRA"/>
    <property type="match status" value="1"/>
</dbReference>
<dbReference type="InterPro" id="IPR008155">
    <property type="entry name" value="Amyloid_glyco"/>
</dbReference>
<dbReference type="InterPro" id="IPR019543">
    <property type="entry name" value="APP_amyloid_C"/>
</dbReference>
<keyword evidence="6" id="KW-0175">Coiled coil</keyword>
<dbReference type="SUPFAM" id="SSF56491">
    <property type="entry name" value="A heparin-binding domain"/>
    <property type="match status" value="1"/>
</dbReference>
<dbReference type="GO" id="GO:0046914">
    <property type="term" value="F:transition metal ion binding"/>
    <property type="evidence" value="ECO:0007669"/>
    <property type="project" value="InterPro"/>
</dbReference>
<dbReference type="Pfam" id="PF02177">
    <property type="entry name" value="APP_N"/>
    <property type="match status" value="1"/>
</dbReference>
<feature type="domain" description="E2" evidence="10">
    <location>
        <begin position="306"/>
        <end position="411"/>
    </location>
</feature>
<feature type="compositionally biased region" description="Acidic residues" evidence="7">
    <location>
        <begin position="572"/>
        <end position="595"/>
    </location>
</feature>
<feature type="domain" description="E2" evidence="10">
    <location>
        <begin position="412"/>
        <end position="455"/>
    </location>
</feature>
<evidence type="ECO:0000256" key="3">
    <source>
        <dbReference type="ARBA" id="ARBA00022989"/>
    </source>
</evidence>
<evidence type="ECO:0000256" key="1">
    <source>
        <dbReference type="ARBA" id="ARBA00004479"/>
    </source>
</evidence>
<dbReference type="PROSITE" id="PS51870">
    <property type="entry name" value="APP_E2"/>
    <property type="match status" value="2"/>
</dbReference>
<comment type="caution">
    <text evidence="5">Lacks conserved residue(s) required for the propagation of feature annotation.</text>
</comment>
<reference evidence="12" key="1">
    <citation type="submission" date="2023-03" db="UniProtKB">
        <authorList>
            <consortium name="WormBaseParasite"/>
        </authorList>
    </citation>
    <scope>IDENTIFICATION</scope>
</reference>
<feature type="compositionally biased region" description="Basic and acidic residues" evidence="7">
    <location>
        <begin position="226"/>
        <end position="241"/>
    </location>
</feature>
<evidence type="ECO:0000313" key="11">
    <source>
        <dbReference type="Proteomes" id="UP000036681"/>
    </source>
</evidence>
<organism evidence="11 12">
    <name type="scientific">Ascaris lumbricoides</name>
    <name type="common">Giant roundworm</name>
    <dbReference type="NCBI Taxonomy" id="6252"/>
    <lineage>
        <taxon>Eukaryota</taxon>
        <taxon>Metazoa</taxon>
        <taxon>Ecdysozoa</taxon>
        <taxon>Nematoda</taxon>
        <taxon>Chromadorea</taxon>
        <taxon>Rhabditida</taxon>
        <taxon>Spirurina</taxon>
        <taxon>Ascaridomorpha</taxon>
        <taxon>Ascaridoidea</taxon>
        <taxon>Ascarididae</taxon>
        <taxon>Ascaris</taxon>
    </lineage>
</organism>
<feature type="compositionally biased region" description="Acidic residues" evidence="7">
    <location>
        <begin position="277"/>
        <end position="299"/>
    </location>
</feature>
<keyword evidence="2 8" id="KW-0812">Transmembrane</keyword>
<dbReference type="PANTHER" id="PTHR23103:SF15">
    <property type="entry name" value="AMYLOID-BETA-LIKE PROTEIN"/>
    <property type="match status" value="1"/>
</dbReference>
<dbReference type="Gene3D" id="3.90.570.10">
    <property type="entry name" value="Amyloidogenic glycoprotein, heparin-binding domain"/>
    <property type="match status" value="1"/>
</dbReference>
<evidence type="ECO:0000256" key="7">
    <source>
        <dbReference type="SAM" id="MobiDB-lite"/>
    </source>
</evidence>
<feature type="compositionally biased region" description="Low complexity" evidence="7">
    <location>
        <begin position="501"/>
        <end position="518"/>
    </location>
</feature>
<dbReference type="PROSITE" id="PS51869">
    <property type="entry name" value="APP_E1"/>
    <property type="match status" value="1"/>
</dbReference>
<dbReference type="Pfam" id="PF12925">
    <property type="entry name" value="APP_E2"/>
    <property type="match status" value="1"/>
</dbReference>
<keyword evidence="4 8" id="KW-0472">Membrane</keyword>
<evidence type="ECO:0000259" key="9">
    <source>
        <dbReference type="PROSITE" id="PS51869"/>
    </source>
</evidence>
<evidence type="ECO:0000256" key="8">
    <source>
        <dbReference type="SAM" id="Phobius"/>
    </source>
</evidence>
<dbReference type="InterPro" id="IPR036669">
    <property type="entry name" value="Amyloid_Cu-bd_sf"/>
</dbReference>
<dbReference type="Gene3D" id="2.30.29.30">
    <property type="entry name" value="Pleckstrin-homology domain (PH domain)/Phosphotyrosine-binding domain (PTB)"/>
    <property type="match status" value="1"/>
</dbReference>
<dbReference type="GO" id="GO:0007409">
    <property type="term" value="P:axonogenesis"/>
    <property type="evidence" value="ECO:0007669"/>
    <property type="project" value="TreeGrafter"/>
</dbReference>
<feature type="region of interest" description="GFLD subdomain" evidence="5">
    <location>
        <begin position="15"/>
        <end position="110"/>
    </location>
</feature>
<dbReference type="InterPro" id="IPR024329">
    <property type="entry name" value="Amyloid_glyco_E2_domain"/>
</dbReference>
<evidence type="ECO:0000256" key="5">
    <source>
        <dbReference type="PROSITE-ProRule" id="PRU01217"/>
    </source>
</evidence>
<dbReference type="PRINTS" id="PR00203">
    <property type="entry name" value="AMYLOIDA4"/>
</dbReference>
<dbReference type="WBParaSite" id="ALUE_0000679601-mRNA-1">
    <property type="protein sequence ID" value="ALUE_0000679601-mRNA-1"/>
    <property type="gene ID" value="ALUE_0000679601"/>
</dbReference>
<dbReference type="GO" id="GO:0007417">
    <property type="term" value="P:central nervous system development"/>
    <property type="evidence" value="ECO:0007669"/>
    <property type="project" value="TreeGrafter"/>
</dbReference>
<evidence type="ECO:0000256" key="2">
    <source>
        <dbReference type="ARBA" id="ARBA00022692"/>
    </source>
</evidence>
<dbReference type="GO" id="GO:0008201">
    <property type="term" value="F:heparin binding"/>
    <property type="evidence" value="ECO:0007669"/>
    <property type="project" value="UniProtKB-UniRule"/>
</dbReference>
<dbReference type="SUPFAM" id="SSF89811">
    <property type="entry name" value="Amyloid beta a4 protein copper binding domain (domain 2)"/>
    <property type="match status" value="1"/>
</dbReference>
<dbReference type="Gene3D" id="1.20.120.770">
    <property type="entry name" value="Amyloid precursor protein, E2 domain"/>
    <property type="match status" value="2"/>
</dbReference>
<feature type="region of interest" description="CuBD subdomain" evidence="5">
    <location>
        <begin position="118"/>
        <end position="161"/>
    </location>
</feature>
<dbReference type="InterPro" id="IPR036454">
    <property type="entry name" value="Amyloid_glyco_heparin-bd_sf"/>
</dbReference>
<dbReference type="GO" id="GO:0043025">
    <property type="term" value="C:neuronal cell body"/>
    <property type="evidence" value="ECO:0007669"/>
    <property type="project" value="TreeGrafter"/>
</dbReference>
<dbReference type="GO" id="GO:0043005">
    <property type="term" value="C:neuron projection"/>
    <property type="evidence" value="ECO:0007669"/>
    <property type="project" value="TreeGrafter"/>
</dbReference>
<keyword evidence="11" id="KW-1185">Reference proteome</keyword>
<feature type="region of interest" description="Disordered" evidence="7">
    <location>
        <begin position="214"/>
        <end position="241"/>
    </location>
</feature>
<feature type="transmembrane region" description="Helical" evidence="8">
    <location>
        <begin position="656"/>
        <end position="675"/>
    </location>
</feature>
<evidence type="ECO:0000313" key="12">
    <source>
        <dbReference type="WBParaSite" id="ALUE_0000679601-mRNA-1"/>
    </source>
</evidence>
<dbReference type="Pfam" id="PF10515">
    <property type="entry name" value="APP_amyloid"/>
    <property type="match status" value="1"/>
</dbReference>
<proteinExistence type="inferred from homology"/>
<dbReference type="PROSITE" id="PS00320">
    <property type="entry name" value="APP_INTRA"/>
    <property type="match status" value="1"/>
</dbReference>
<comment type="similarity">
    <text evidence="5">Belongs to the APP family.</text>
</comment>
<dbReference type="PANTHER" id="PTHR23103">
    <property type="entry name" value="ALZHEIMER'S DISEASE BETA-AMYLOID RELATED"/>
    <property type="match status" value="1"/>
</dbReference>
<keyword evidence="5" id="KW-1015">Disulfide bond</keyword>
<dbReference type="InterPro" id="IPR019745">
    <property type="entry name" value="Amyloid_glyco_intracell_CS"/>
</dbReference>
<sequence length="718" mass="82239">MAANVDSMRSEKRHEKFVPLVAFECGFRNKFMAEDGTWVNDVNRYATCQSGKLDILKYCRKAYPKLDITNIVEYSHETKIASWCREEGKPCKWTHTVRPYQCIGKVGEFHSEALQVPHGCRFGHVNDRQSCNDYSHWKDEAQTKLTNEVVLNRHGLVTCDLLVGSEVWMGHVNQLCRRSTKQVDSPADAVLTSLLGDVDARPVPPAIQVTSVDLPIVEQPAQPQQKVDDQRPAEAPKDLRRSITINTLHSVSSRKVNAGLVAEHVDRVVDLDRKKEEDDEADDDYDEDYSDEDDEDDKEIDAKSSTQDPYFKISDPANEHERFKEAEQRLDKKHRAKIDKVMREWSDLEARYKKMKQTDEKGAEAFKLEMTARFQKTVASLEEENKEQKKQIEDVHEERVQANLNEKKRQAEAEAFKPVLLHRLRYIDLRINGTLAMLRDFPELERQVRPIAIEFWSDYRRENTPEVTDDEYTTIGGDEQNAKLVQMYKDSYDRIHNPIGTKKASATTTSPPTTSKTSEILDDSEEDDDDDESTEESVEVKKAPKNLQKIAIEKIVKKPIAKNNKDLHPVNEDDSDEEDEVEDDDDDDEGDDDALESDKSIERELHVEIEPIVNDQVRVHDIPPRPAYAKHEPLVQHKMEAEHSSSSSHLGVSTHMMLIFAASATIVLAVFAVLITRRRSRHAGFIEVDVCTPEERHVNGMQVNGYENPTYSFFDSKP</sequence>
<dbReference type="InterPro" id="IPR015849">
    <property type="entry name" value="Amyloid_glyco_heparin-bd"/>
</dbReference>
<dbReference type="InterPro" id="IPR008154">
    <property type="entry name" value="Amyloid_glyco_extra"/>
</dbReference>
<dbReference type="InterPro" id="IPR036176">
    <property type="entry name" value="E2_sf"/>
</dbReference>
<feature type="compositionally biased region" description="Acidic residues" evidence="7">
    <location>
        <begin position="520"/>
        <end position="537"/>
    </location>
</feature>
<name>A0A9J2PAN7_ASCLU</name>
<comment type="subcellular location">
    <subcellularLocation>
        <location evidence="1">Membrane</location>
        <topology evidence="1">Single-pass type I membrane protein</topology>
    </subcellularLocation>
</comment>
<feature type="coiled-coil region" evidence="6">
    <location>
        <begin position="338"/>
        <end position="405"/>
    </location>
</feature>
<feature type="domain" description="E1" evidence="9">
    <location>
        <begin position="15"/>
        <end position="161"/>
    </location>
</feature>
<feature type="region of interest" description="Disordered" evidence="7">
    <location>
        <begin position="563"/>
        <end position="603"/>
    </location>
</feature>
<feature type="disulfide bond" evidence="5">
    <location>
        <begin position="25"/>
        <end position="48"/>
    </location>
</feature>
<dbReference type="SUPFAM" id="SSF109843">
    <property type="entry name" value="CAPPD, an extracellular domain of amyloid beta A4 protein"/>
    <property type="match status" value="1"/>
</dbReference>
<feature type="region of interest" description="Disordered" evidence="7">
    <location>
        <begin position="499"/>
        <end position="542"/>
    </location>
</feature>
<evidence type="ECO:0000256" key="4">
    <source>
        <dbReference type="ARBA" id="ARBA00023136"/>
    </source>
</evidence>
<dbReference type="GO" id="GO:0016020">
    <property type="term" value="C:membrane"/>
    <property type="evidence" value="ECO:0007669"/>
    <property type="project" value="UniProtKB-SubCell"/>
</dbReference>
<dbReference type="AlphaFoldDB" id="A0A9J2PAN7"/>
<accession>A0A9J2PAN7</accession>
<dbReference type="InterPro" id="IPR011993">
    <property type="entry name" value="PH-like_dom_sf"/>
</dbReference>
<dbReference type="Gene3D" id="3.30.1490.140">
    <property type="entry name" value="Amyloidogenic glycoprotein, copper-binding domain"/>
    <property type="match status" value="1"/>
</dbReference>
<feature type="disulfide bond" evidence="5">
    <location>
        <begin position="84"/>
        <end position="91"/>
    </location>
</feature>
<evidence type="ECO:0000256" key="6">
    <source>
        <dbReference type="SAM" id="Coils"/>
    </source>
</evidence>
<feature type="region of interest" description="Disordered" evidence="7">
    <location>
        <begin position="272"/>
        <end position="313"/>
    </location>
</feature>